<evidence type="ECO:0000313" key="11">
    <source>
        <dbReference type="WBParaSite" id="ASIM_0000132801-mRNA-1"/>
    </source>
</evidence>
<evidence type="ECO:0000256" key="1">
    <source>
        <dbReference type="ARBA" id="ARBA00004141"/>
    </source>
</evidence>
<dbReference type="GO" id="GO:0000030">
    <property type="term" value="F:mannosyltransferase activity"/>
    <property type="evidence" value="ECO:0007669"/>
    <property type="project" value="TreeGrafter"/>
</dbReference>
<sequence length="445" mass="50803">MLFSVRVVACLLGWLVRVVGWLVGWLVVLWLVGCNFRLSPVPFETALYLCHGAFKFIEWSFFVRSAQNGCLLLYLMSMSIIIVSIIYCVFMEQERHSDSDIITSDTILTAPVIYLGVQSVQLAIIAIFALRMKYVWYPQMIVVAVWTLFNTSHWLTPKCGKILAVAIALALLYRHYDVYKEQMSDEREFYDPDTVDLMEWIIKSTPTHSSWAGSMQLMAGVKACTNRYLINHPHFEDAWIRNRTQRVYQIYGRKSVEEVHGILVDESVDYIVIEESICFADSNGCSTNDIVDLSNGHLIDSTHHTLNSLYDVAASELNVPGEARFCVSIRDASLETMRRQSQTYEEELKRRKSCGGGGGTHEKNLIELRDQKRLQQIEQITKLYAQTSNTQQYQHPGCVSMTSLSAATPEWCRIRFPKAVQPQNLHSSTHLVGVNSFGRFIFPLK</sequence>
<dbReference type="WBParaSite" id="ASIM_0000132801-mRNA-1">
    <property type="protein sequence ID" value="ASIM_0000132801-mRNA-1"/>
    <property type="gene ID" value="ASIM_0000132801"/>
</dbReference>
<evidence type="ECO:0000256" key="6">
    <source>
        <dbReference type="ARBA" id="ARBA00022989"/>
    </source>
</evidence>
<keyword evidence="4" id="KW-0808">Transferase</keyword>
<evidence type="ECO:0000313" key="9">
    <source>
        <dbReference type="EMBL" id="VDK18528.1"/>
    </source>
</evidence>
<dbReference type="PANTHER" id="PTHR31488:SF3">
    <property type="entry name" value="C-MANNOSYLTRANSFERASE DPY19L3"/>
    <property type="match status" value="1"/>
</dbReference>
<protein>
    <submittedName>
        <fullName evidence="11">Lipase_3 domain-containing protein</fullName>
    </submittedName>
</protein>
<feature type="transmembrane region" description="Helical" evidence="8">
    <location>
        <begin position="7"/>
        <end position="32"/>
    </location>
</feature>
<keyword evidence="5 8" id="KW-0812">Transmembrane</keyword>
<evidence type="ECO:0000256" key="4">
    <source>
        <dbReference type="ARBA" id="ARBA00022679"/>
    </source>
</evidence>
<dbReference type="EMBL" id="UYRR01001175">
    <property type="protein sequence ID" value="VDK18528.1"/>
    <property type="molecule type" value="Genomic_DNA"/>
</dbReference>
<dbReference type="PROSITE" id="PS51257">
    <property type="entry name" value="PROKAR_LIPOPROTEIN"/>
    <property type="match status" value="1"/>
</dbReference>
<dbReference type="Pfam" id="PF10034">
    <property type="entry name" value="Dpy19"/>
    <property type="match status" value="1"/>
</dbReference>
<reference evidence="11" key="1">
    <citation type="submission" date="2017-02" db="UniProtKB">
        <authorList>
            <consortium name="WormBaseParasite"/>
        </authorList>
    </citation>
    <scope>IDENTIFICATION</scope>
</reference>
<dbReference type="PANTHER" id="PTHR31488">
    <property type="entry name" value="DPY-19-LIKE 1, LIKE (H. SAPIENS)"/>
    <property type="match status" value="1"/>
</dbReference>
<feature type="transmembrane region" description="Helical" evidence="8">
    <location>
        <begin position="112"/>
        <end position="134"/>
    </location>
</feature>
<keyword evidence="7 8" id="KW-0472">Membrane</keyword>
<reference evidence="9 10" key="2">
    <citation type="submission" date="2018-11" db="EMBL/GenBank/DDBJ databases">
        <authorList>
            <consortium name="Pathogen Informatics"/>
        </authorList>
    </citation>
    <scope>NUCLEOTIDE SEQUENCE [LARGE SCALE GENOMIC DNA]</scope>
</reference>
<dbReference type="InterPro" id="IPR018732">
    <property type="entry name" value="Dpy-19/Dpy-19-like"/>
</dbReference>
<feature type="transmembrane region" description="Helical" evidence="8">
    <location>
        <begin position="71"/>
        <end position="91"/>
    </location>
</feature>
<evidence type="ECO:0000256" key="2">
    <source>
        <dbReference type="ARBA" id="ARBA00008744"/>
    </source>
</evidence>
<dbReference type="OrthoDB" id="6019623at2759"/>
<evidence type="ECO:0000256" key="7">
    <source>
        <dbReference type="ARBA" id="ARBA00023136"/>
    </source>
</evidence>
<gene>
    <name evidence="9" type="ORF">ASIM_LOCUS1214</name>
</gene>
<proteinExistence type="inferred from homology"/>
<evidence type="ECO:0000256" key="5">
    <source>
        <dbReference type="ARBA" id="ARBA00022692"/>
    </source>
</evidence>
<comment type="subcellular location">
    <subcellularLocation>
        <location evidence="1">Membrane</location>
        <topology evidence="1">Multi-pass membrane protein</topology>
    </subcellularLocation>
</comment>
<dbReference type="Proteomes" id="UP000267096">
    <property type="component" value="Unassembled WGS sequence"/>
</dbReference>
<evidence type="ECO:0000256" key="3">
    <source>
        <dbReference type="ARBA" id="ARBA00022676"/>
    </source>
</evidence>
<organism evidence="11">
    <name type="scientific">Anisakis simplex</name>
    <name type="common">Herring worm</name>
    <dbReference type="NCBI Taxonomy" id="6269"/>
    <lineage>
        <taxon>Eukaryota</taxon>
        <taxon>Metazoa</taxon>
        <taxon>Ecdysozoa</taxon>
        <taxon>Nematoda</taxon>
        <taxon>Chromadorea</taxon>
        <taxon>Rhabditida</taxon>
        <taxon>Spirurina</taxon>
        <taxon>Ascaridomorpha</taxon>
        <taxon>Ascaridoidea</taxon>
        <taxon>Anisakidae</taxon>
        <taxon>Anisakis</taxon>
        <taxon>Anisakis simplex complex</taxon>
    </lineage>
</organism>
<comment type="similarity">
    <text evidence="2">Belongs to the dpy-19 family.</text>
</comment>
<dbReference type="AlphaFoldDB" id="A0A0M3J1D1"/>
<dbReference type="GO" id="GO:0005637">
    <property type="term" value="C:nuclear inner membrane"/>
    <property type="evidence" value="ECO:0007669"/>
    <property type="project" value="TreeGrafter"/>
</dbReference>
<keyword evidence="3" id="KW-0328">Glycosyltransferase</keyword>
<evidence type="ECO:0000313" key="10">
    <source>
        <dbReference type="Proteomes" id="UP000267096"/>
    </source>
</evidence>
<keyword evidence="10" id="KW-1185">Reference proteome</keyword>
<name>A0A0M3J1D1_ANISI</name>
<evidence type="ECO:0000256" key="8">
    <source>
        <dbReference type="SAM" id="Phobius"/>
    </source>
</evidence>
<keyword evidence="6 8" id="KW-1133">Transmembrane helix</keyword>
<accession>A0A0M3J1D1</accession>